<dbReference type="PRINTS" id="PR00032">
    <property type="entry name" value="HTHARAC"/>
</dbReference>
<dbReference type="InterPro" id="IPR011006">
    <property type="entry name" value="CheY-like_superfamily"/>
</dbReference>
<dbReference type="PANTHER" id="PTHR42713">
    <property type="entry name" value="HISTIDINE KINASE-RELATED"/>
    <property type="match status" value="1"/>
</dbReference>
<keyword evidence="2" id="KW-0963">Cytoplasm</keyword>
<dbReference type="SUPFAM" id="SSF52172">
    <property type="entry name" value="CheY-like"/>
    <property type="match status" value="1"/>
</dbReference>
<proteinExistence type="predicted"/>
<evidence type="ECO:0000256" key="7">
    <source>
        <dbReference type="ARBA" id="ARBA00023163"/>
    </source>
</evidence>
<accession>A0A3D9JM33</accession>
<dbReference type="Gene3D" id="1.10.10.60">
    <property type="entry name" value="Homeodomain-like"/>
    <property type="match status" value="2"/>
</dbReference>
<keyword evidence="4" id="KW-0902">Two-component regulatory system</keyword>
<organism evidence="11 12">
    <name type="scientific">Cohnella phaseoli</name>
    <dbReference type="NCBI Taxonomy" id="456490"/>
    <lineage>
        <taxon>Bacteria</taxon>
        <taxon>Bacillati</taxon>
        <taxon>Bacillota</taxon>
        <taxon>Bacilli</taxon>
        <taxon>Bacillales</taxon>
        <taxon>Paenibacillaceae</taxon>
        <taxon>Cohnella</taxon>
    </lineage>
</organism>
<dbReference type="GO" id="GO:0005737">
    <property type="term" value="C:cytoplasm"/>
    <property type="evidence" value="ECO:0007669"/>
    <property type="project" value="UniProtKB-SubCell"/>
</dbReference>
<dbReference type="Pfam" id="PF00072">
    <property type="entry name" value="Response_reg"/>
    <property type="match status" value="1"/>
</dbReference>
<dbReference type="GO" id="GO:0043565">
    <property type="term" value="F:sequence-specific DNA binding"/>
    <property type="evidence" value="ECO:0007669"/>
    <property type="project" value="InterPro"/>
</dbReference>
<dbReference type="InterPro" id="IPR051552">
    <property type="entry name" value="HptR"/>
</dbReference>
<name>A0A3D9JM33_9BACL</name>
<dbReference type="Proteomes" id="UP000256977">
    <property type="component" value="Unassembled WGS sequence"/>
</dbReference>
<dbReference type="SMART" id="SM00448">
    <property type="entry name" value="REC"/>
    <property type="match status" value="1"/>
</dbReference>
<dbReference type="InterPro" id="IPR001789">
    <property type="entry name" value="Sig_transdc_resp-reg_receiver"/>
</dbReference>
<evidence type="ECO:0000259" key="9">
    <source>
        <dbReference type="PROSITE" id="PS01124"/>
    </source>
</evidence>
<dbReference type="PANTHER" id="PTHR42713:SF3">
    <property type="entry name" value="TRANSCRIPTIONAL REGULATORY PROTEIN HPTR"/>
    <property type="match status" value="1"/>
</dbReference>
<dbReference type="InterPro" id="IPR009057">
    <property type="entry name" value="Homeodomain-like_sf"/>
</dbReference>
<keyword evidence="5" id="KW-0805">Transcription regulation</keyword>
<keyword evidence="7" id="KW-0804">Transcription</keyword>
<evidence type="ECO:0000313" key="11">
    <source>
        <dbReference type="EMBL" id="RED75163.1"/>
    </source>
</evidence>
<evidence type="ECO:0000256" key="4">
    <source>
        <dbReference type="ARBA" id="ARBA00023012"/>
    </source>
</evidence>
<keyword evidence="3 8" id="KW-0597">Phosphoprotein</keyword>
<dbReference type="AlphaFoldDB" id="A0A3D9JM33"/>
<dbReference type="InterPro" id="IPR020449">
    <property type="entry name" value="Tscrpt_reg_AraC-type_HTH"/>
</dbReference>
<evidence type="ECO:0000256" key="6">
    <source>
        <dbReference type="ARBA" id="ARBA00023125"/>
    </source>
</evidence>
<dbReference type="PROSITE" id="PS00041">
    <property type="entry name" value="HTH_ARAC_FAMILY_1"/>
    <property type="match status" value="1"/>
</dbReference>
<dbReference type="PROSITE" id="PS01124">
    <property type="entry name" value="HTH_ARAC_FAMILY_2"/>
    <property type="match status" value="1"/>
</dbReference>
<dbReference type="Gene3D" id="3.40.50.2300">
    <property type="match status" value="1"/>
</dbReference>
<evidence type="ECO:0000256" key="3">
    <source>
        <dbReference type="ARBA" id="ARBA00022553"/>
    </source>
</evidence>
<evidence type="ECO:0000256" key="2">
    <source>
        <dbReference type="ARBA" id="ARBA00022490"/>
    </source>
</evidence>
<comment type="subcellular location">
    <subcellularLocation>
        <location evidence="1">Cytoplasm</location>
    </subcellularLocation>
</comment>
<feature type="domain" description="HTH araC/xylS-type" evidence="9">
    <location>
        <begin position="434"/>
        <end position="532"/>
    </location>
</feature>
<dbReference type="RefSeq" id="WP_116062584.1">
    <property type="nucleotide sequence ID" value="NZ_QRDZ01000017.1"/>
</dbReference>
<keyword evidence="6" id="KW-0238">DNA-binding</keyword>
<dbReference type="PROSITE" id="PS50110">
    <property type="entry name" value="RESPONSE_REGULATORY"/>
    <property type="match status" value="1"/>
</dbReference>
<reference evidence="11 12" key="1">
    <citation type="submission" date="2018-07" db="EMBL/GenBank/DDBJ databases">
        <title>Genomic Encyclopedia of Type Strains, Phase III (KMG-III): the genomes of soil and plant-associated and newly described type strains.</title>
        <authorList>
            <person name="Whitman W."/>
        </authorList>
    </citation>
    <scope>NUCLEOTIDE SEQUENCE [LARGE SCALE GENOMIC DNA]</scope>
    <source>
        <strain evidence="11 12">CECT 7287</strain>
    </source>
</reference>
<evidence type="ECO:0000256" key="5">
    <source>
        <dbReference type="ARBA" id="ARBA00023015"/>
    </source>
</evidence>
<feature type="domain" description="Response regulatory" evidence="10">
    <location>
        <begin position="3"/>
        <end position="120"/>
    </location>
</feature>
<dbReference type="InterPro" id="IPR041522">
    <property type="entry name" value="CdaR_GGDEF"/>
</dbReference>
<dbReference type="EMBL" id="QRDZ01000017">
    <property type="protein sequence ID" value="RED75163.1"/>
    <property type="molecule type" value="Genomic_DNA"/>
</dbReference>
<dbReference type="CDD" id="cd17536">
    <property type="entry name" value="REC_YesN-like"/>
    <property type="match status" value="1"/>
</dbReference>
<dbReference type="GO" id="GO:0000160">
    <property type="term" value="P:phosphorelay signal transduction system"/>
    <property type="evidence" value="ECO:0007669"/>
    <property type="project" value="UniProtKB-KW"/>
</dbReference>
<evidence type="ECO:0000313" key="12">
    <source>
        <dbReference type="Proteomes" id="UP000256977"/>
    </source>
</evidence>
<dbReference type="SMART" id="SM00342">
    <property type="entry name" value="HTH_ARAC"/>
    <property type="match status" value="1"/>
</dbReference>
<sequence length="533" mass="61677">MIKLLMAEDEKLDREMLRSGIHWNQLGIELVGVADNGNTAWEIFRDQQPDIVLTDIKMPIMDGIALSNEIKKTYPETKLIFMSGYQDFEYAKAGIDFRIVEYLTKPINLEELSHLLARTVEGCVAEKSQKYEKERFRHQLAESLPLLKERFYKDWVHGVYPDEEIIREKALFLGIQLYLYTYIIVADMDNYADGTSSFNEYSKQLLDSSILNCISEIVPDPDRAFIFRNKEGQYVILLHDDEEQSSTFFTALSEKIKININMNAKMNVTLSMGGLANNAGLIPDHYKKALEALNYKFFYGQNHVIYYDAIAEPDLGTLPDKDLYFSKILSAVKAVDKDKVLQLIDELFHRLRENRRFSVVYVRNVCIELLSKALISLNDFNKNITEHFNDISVYERILTCDHLSVLSDYIKQAFDNIFSVISDTFRTKHARIIETIKKTVENRYSEEISVEEIAAEVYLSPSYATTLFKNETNETIIQYLTGIRIKKAMELLQDDTIKIYEVSQRVGYSNITYFSSLFKNHVGITPKEFRAKG</sequence>
<dbReference type="InterPro" id="IPR018060">
    <property type="entry name" value="HTH_AraC"/>
</dbReference>
<protein>
    <submittedName>
        <fullName evidence="11">Two-component system response regulator YesN</fullName>
    </submittedName>
</protein>
<dbReference type="SUPFAM" id="SSF46689">
    <property type="entry name" value="Homeodomain-like"/>
    <property type="match status" value="2"/>
</dbReference>
<feature type="modified residue" description="4-aspartylphosphate" evidence="8">
    <location>
        <position position="55"/>
    </location>
</feature>
<evidence type="ECO:0000256" key="8">
    <source>
        <dbReference type="PROSITE-ProRule" id="PRU00169"/>
    </source>
</evidence>
<dbReference type="InterPro" id="IPR018062">
    <property type="entry name" value="HTH_AraC-typ_CS"/>
</dbReference>
<evidence type="ECO:0000256" key="1">
    <source>
        <dbReference type="ARBA" id="ARBA00004496"/>
    </source>
</evidence>
<evidence type="ECO:0000259" key="10">
    <source>
        <dbReference type="PROSITE" id="PS50110"/>
    </source>
</evidence>
<keyword evidence="12" id="KW-1185">Reference proteome</keyword>
<gene>
    <name evidence="11" type="ORF">DFP98_117135</name>
</gene>
<comment type="caution">
    <text evidence="11">The sequence shown here is derived from an EMBL/GenBank/DDBJ whole genome shotgun (WGS) entry which is preliminary data.</text>
</comment>
<dbReference type="Pfam" id="PF17853">
    <property type="entry name" value="GGDEF_2"/>
    <property type="match status" value="1"/>
</dbReference>
<dbReference type="GO" id="GO:0003700">
    <property type="term" value="F:DNA-binding transcription factor activity"/>
    <property type="evidence" value="ECO:0007669"/>
    <property type="project" value="InterPro"/>
</dbReference>
<dbReference type="OrthoDB" id="9794370at2"/>
<dbReference type="Pfam" id="PF12833">
    <property type="entry name" value="HTH_18"/>
    <property type="match status" value="1"/>
</dbReference>